<protein>
    <submittedName>
        <fullName evidence="1">Uncharacterized protein</fullName>
    </submittedName>
</protein>
<dbReference type="EMBL" id="JAUIRO010000002">
    <property type="protein sequence ID" value="KAK0728337.1"/>
    <property type="molecule type" value="Genomic_DNA"/>
</dbReference>
<evidence type="ECO:0000313" key="2">
    <source>
        <dbReference type="Proteomes" id="UP001172101"/>
    </source>
</evidence>
<name>A0AA40B622_9PEZI</name>
<dbReference type="GeneID" id="85322793"/>
<comment type="caution">
    <text evidence="1">The sequence shown here is derived from an EMBL/GenBank/DDBJ whole genome shotgun (WGS) entry which is preliminary data.</text>
</comment>
<dbReference type="AlphaFoldDB" id="A0AA40B622"/>
<dbReference type="RefSeq" id="XP_060301192.1">
    <property type="nucleotide sequence ID" value="XM_060439523.1"/>
</dbReference>
<dbReference type="Proteomes" id="UP001172101">
    <property type="component" value="Unassembled WGS sequence"/>
</dbReference>
<reference evidence="1" key="1">
    <citation type="submission" date="2023-06" db="EMBL/GenBank/DDBJ databases">
        <title>Genome-scale phylogeny and comparative genomics of the fungal order Sordariales.</title>
        <authorList>
            <consortium name="Lawrence Berkeley National Laboratory"/>
            <person name="Hensen N."/>
            <person name="Bonometti L."/>
            <person name="Westerberg I."/>
            <person name="Brannstrom I.O."/>
            <person name="Guillou S."/>
            <person name="Cros-Aarteil S."/>
            <person name="Calhoun S."/>
            <person name="Haridas S."/>
            <person name="Kuo A."/>
            <person name="Mondo S."/>
            <person name="Pangilinan J."/>
            <person name="Riley R."/>
            <person name="LaButti K."/>
            <person name="Andreopoulos B."/>
            <person name="Lipzen A."/>
            <person name="Chen C."/>
            <person name="Yanf M."/>
            <person name="Daum C."/>
            <person name="Ng V."/>
            <person name="Clum A."/>
            <person name="Steindorff A."/>
            <person name="Ohm R."/>
            <person name="Martin F."/>
            <person name="Silar P."/>
            <person name="Natvig D."/>
            <person name="Lalanne C."/>
            <person name="Gautier V."/>
            <person name="Ament-velasquez S.L."/>
            <person name="Kruys A."/>
            <person name="Hutchinson M.I."/>
            <person name="Powell A.J."/>
            <person name="Barry K."/>
            <person name="Miller A.N."/>
            <person name="Grigoriev I.V."/>
            <person name="Debuchy R."/>
            <person name="Gladieux P."/>
            <person name="Thoren M.H."/>
            <person name="Johannesson H."/>
        </authorList>
    </citation>
    <scope>NUCLEOTIDE SEQUENCE</scope>
    <source>
        <strain evidence="1">SMH2392-1A</strain>
    </source>
</reference>
<gene>
    <name evidence="1" type="ORF">B0T26DRAFT_672883</name>
</gene>
<evidence type="ECO:0000313" key="1">
    <source>
        <dbReference type="EMBL" id="KAK0728337.1"/>
    </source>
</evidence>
<accession>A0AA40B622</accession>
<proteinExistence type="predicted"/>
<organism evidence="1 2">
    <name type="scientific">Lasiosphaeria miniovina</name>
    <dbReference type="NCBI Taxonomy" id="1954250"/>
    <lineage>
        <taxon>Eukaryota</taxon>
        <taxon>Fungi</taxon>
        <taxon>Dikarya</taxon>
        <taxon>Ascomycota</taxon>
        <taxon>Pezizomycotina</taxon>
        <taxon>Sordariomycetes</taxon>
        <taxon>Sordariomycetidae</taxon>
        <taxon>Sordariales</taxon>
        <taxon>Lasiosphaeriaceae</taxon>
        <taxon>Lasiosphaeria</taxon>
    </lineage>
</organism>
<keyword evidence="2" id="KW-1185">Reference proteome</keyword>
<sequence length="241" mass="27663">MADAKIRTIHVQWHSSNTTEIGQCDIPFSECPDYSKLFIALCKRIDLTKFSSWAPYFRSGDPKRLGKFKLVTFEKSKRDVPNIWLKSPDEYDAYIKGVTPQTQVCLEVLTWRGARPGPVPFIPKIPFNARGQLSPLDYLKLLVEAKIHDDVDEKPITDLRLRGLVDYIKDHPSGQFIPSKRPQVISLEGDHTNKLNIVYIEELFDNAIIDNYDIFRFIRFQSNSGVQKRTGVFNRSLSGDT</sequence>